<feature type="region of interest" description="Disordered" evidence="1">
    <location>
        <begin position="124"/>
        <end position="145"/>
    </location>
</feature>
<comment type="caution">
    <text evidence="2">The sequence shown here is derived from an EMBL/GenBank/DDBJ whole genome shotgun (WGS) entry which is preliminary data.</text>
</comment>
<dbReference type="AlphaFoldDB" id="A0ABD2NLP5"/>
<evidence type="ECO:0000313" key="2">
    <source>
        <dbReference type="EMBL" id="KAL3279357.1"/>
    </source>
</evidence>
<name>A0ABD2NLP5_9CUCU</name>
<sequence>MDKAINIDDDSYNVMLSRQRAVMRDLIYMENDTISDCTKNAYNAGKIRNEVDGESPSANWKTVTRRKKKVEPTLNIGNERMEYHDGIMGNERNNDGQNDDVVDDGIPKDFTSPNVRVNAGKWRYSTTSKKKQNQNSRPAPIRGNKAGASGLKMAKQYDWLFVSGLSTDTTPQDKIKFVQDSGKDGCTCEKIKTRKERKYSCFRFDVPRREKNIILDARFWPAGTTVNSFLNLRSLVPQS</sequence>
<dbReference type="EMBL" id="JABFTP020000124">
    <property type="protein sequence ID" value="KAL3279357.1"/>
    <property type="molecule type" value="Genomic_DNA"/>
</dbReference>
<evidence type="ECO:0000313" key="3">
    <source>
        <dbReference type="Proteomes" id="UP001516400"/>
    </source>
</evidence>
<evidence type="ECO:0000256" key="1">
    <source>
        <dbReference type="SAM" id="MobiDB-lite"/>
    </source>
</evidence>
<keyword evidence="3" id="KW-1185">Reference proteome</keyword>
<accession>A0ABD2NLP5</accession>
<reference evidence="2 3" key="1">
    <citation type="journal article" date="2021" name="BMC Biol.">
        <title>Horizontally acquired antibacterial genes associated with adaptive radiation of ladybird beetles.</title>
        <authorList>
            <person name="Li H.S."/>
            <person name="Tang X.F."/>
            <person name="Huang Y.H."/>
            <person name="Xu Z.Y."/>
            <person name="Chen M.L."/>
            <person name="Du X.Y."/>
            <person name="Qiu B.Y."/>
            <person name="Chen P.T."/>
            <person name="Zhang W."/>
            <person name="Slipinski A."/>
            <person name="Escalona H.E."/>
            <person name="Waterhouse R.M."/>
            <person name="Zwick A."/>
            <person name="Pang H."/>
        </authorList>
    </citation>
    <scope>NUCLEOTIDE SEQUENCE [LARGE SCALE GENOMIC DNA]</scope>
    <source>
        <strain evidence="2">SYSU2018</strain>
    </source>
</reference>
<protein>
    <submittedName>
        <fullName evidence="2">Uncharacterized protein</fullName>
    </submittedName>
</protein>
<proteinExistence type="predicted"/>
<organism evidence="2 3">
    <name type="scientific">Cryptolaemus montrouzieri</name>
    <dbReference type="NCBI Taxonomy" id="559131"/>
    <lineage>
        <taxon>Eukaryota</taxon>
        <taxon>Metazoa</taxon>
        <taxon>Ecdysozoa</taxon>
        <taxon>Arthropoda</taxon>
        <taxon>Hexapoda</taxon>
        <taxon>Insecta</taxon>
        <taxon>Pterygota</taxon>
        <taxon>Neoptera</taxon>
        <taxon>Endopterygota</taxon>
        <taxon>Coleoptera</taxon>
        <taxon>Polyphaga</taxon>
        <taxon>Cucujiformia</taxon>
        <taxon>Coccinelloidea</taxon>
        <taxon>Coccinellidae</taxon>
        <taxon>Scymninae</taxon>
        <taxon>Scymnini</taxon>
        <taxon>Cryptolaemus</taxon>
    </lineage>
</organism>
<gene>
    <name evidence="2" type="ORF">HHI36_016863</name>
</gene>
<dbReference type="Proteomes" id="UP001516400">
    <property type="component" value="Unassembled WGS sequence"/>
</dbReference>
<feature type="non-terminal residue" evidence="2">
    <location>
        <position position="239"/>
    </location>
</feature>